<reference evidence="1 2" key="1">
    <citation type="submission" date="2019-07" db="EMBL/GenBank/DDBJ databases">
        <title>Whole genome shotgun sequence of Acinetobacter johnsonii NBRC 102197.</title>
        <authorList>
            <person name="Hosoyama A."/>
            <person name="Uohara A."/>
            <person name="Ohji S."/>
            <person name="Ichikawa N."/>
        </authorList>
    </citation>
    <scope>NUCLEOTIDE SEQUENCE [LARGE SCALE GENOMIC DNA]</scope>
    <source>
        <strain evidence="1 2">NBRC 102197</strain>
    </source>
</reference>
<organism evidence="1 2">
    <name type="scientific">Acinetobacter johnsonii</name>
    <dbReference type="NCBI Taxonomy" id="40214"/>
    <lineage>
        <taxon>Bacteria</taxon>
        <taxon>Pseudomonadati</taxon>
        <taxon>Pseudomonadota</taxon>
        <taxon>Gammaproteobacteria</taxon>
        <taxon>Moraxellales</taxon>
        <taxon>Moraxellaceae</taxon>
        <taxon>Acinetobacter</taxon>
    </lineage>
</organism>
<evidence type="ECO:0000313" key="2">
    <source>
        <dbReference type="Proteomes" id="UP000321274"/>
    </source>
</evidence>
<proteinExistence type="predicted"/>
<comment type="caution">
    <text evidence="1">The sequence shown here is derived from an EMBL/GenBank/DDBJ whole genome shotgun (WGS) entry which is preliminary data.</text>
</comment>
<evidence type="ECO:0000313" key="1">
    <source>
        <dbReference type="EMBL" id="GEK44933.1"/>
    </source>
</evidence>
<protein>
    <submittedName>
        <fullName evidence="1">Uncharacterized protein</fullName>
    </submittedName>
</protein>
<name>A0AAV3WF49_ACIJO</name>
<gene>
    <name evidence="1" type="ORF">AJO04nite_21910</name>
</gene>
<dbReference type="EMBL" id="BJUJ01000067">
    <property type="protein sequence ID" value="GEK44933.1"/>
    <property type="molecule type" value="Genomic_DNA"/>
</dbReference>
<accession>A0AAV3WF49</accession>
<dbReference type="AlphaFoldDB" id="A0AAV3WF49"/>
<sequence length="66" mass="7722">MFVKFTSHNGTEIYFNTELITFIENTSTLRTSREVPIDLVLHFGSELKTISFHTQDELNDFLQKLI</sequence>
<dbReference type="Proteomes" id="UP000321274">
    <property type="component" value="Unassembled WGS sequence"/>
</dbReference>